<keyword evidence="4" id="KW-0732">Signal</keyword>
<protein>
    <submittedName>
        <fullName evidence="11">Ger(X)C family spore germination protein</fullName>
    </submittedName>
</protein>
<evidence type="ECO:0000256" key="4">
    <source>
        <dbReference type="ARBA" id="ARBA00022729"/>
    </source>
</evidence>
<dbReference type="PROSITE" id="PS51257">
    <property type="entry name" value="PROKAR_LIPOPROTEIN"/>
    <property type="match status" value="1"/>
</dbReference>
<comment type="caution">
    <text evidence="11">The sequence shown here is derived from an EMBL/GenBank/DDBJ whole genome shotgun (WGS) entry which is preliminary data.</text>
</comment>
<keyword evidence="3" id="KW-0309">Germination</keyword>
<evidence type="ECO:0000256" key="3">
    <source>
        <dbReference type="ARBA" id="ARBA00022544"/>
    </source>
</evidence>
<organism evidence="11 12">
    <name type="scientific">Bacillus yapensis</name>
    <dbReference type="NCBI Taxonomy" id="2492960"/>
    <lineage>
        <taxon>Bacteria</taxon>
        <taxon>Bacillati</taxon>
        <taxon>Bacillota</taxon>
        <taxon>Bacilli</taxon>
        <taxon>Bacillales</taxon>
        <taxon>Bacillaceae</taxon>
        <taxon>Bacillus</taxon>
    </lineage>
</organism>
<evidence type="ECO:0000259" key="9">
    <source>
        <dbReference type="Pfam" id="PF05504"/>
    </source>
</evidence>
<dbReference type="InterPro" id="IPR038501">
    <property type="entry name" value="Spore_GerAC_C_sf"/>
</dbReference>
<accession>A0A3S0LHS7</accession>
<evidence type="ECO:0000256" key="1">
    <source>
        <dbReference type="ARBA" id="ARBA00004635"/>
    </source>
</evidence>
<dbReference type="InterPro" id="IPR057336">
    <property type="entry name" value="GerAC_N"/>
</dbReference>
<comment type="subcellular location">
    <subcellularLocation>
        <location evidence="1">Membrane</location>
        <topology evidence="1">Lipid-anchor</topology>
    </subcellularLocation>
</comment>
<feature type="domain" description="Spore germination protein N-terminal" evidence="10">
    <location>
        <begin position="23"/>
        <end position="198"/>
    </location>
</feature>
<name>A0A3S0LHS7_9BACI</name>
<dbReference type="PANTHER" id="PTHR35789:SF1">
    <property type="entry name" value="SPORE GERMINATION PROTEIN B3"/>
    <property type="match status" value="1"/>
</dbReference>
<dbReference type="RefSeq" id="WP_126406558.1">
    <property type="nucleotide sequence ID" value="NZ_RXNT01000002.1"/>
</dbReference>
<keyword evidence="6" id="KW-0564">Palmitate</keyword>
<evidence type="ECO:0000256" key="7">
    <source>
        <dbReference type="ARBA" id="ARBA00023288"/>
    </source>
</evidence>
<gene>
    <name evidence="11" type="ORF">EKG37_04005</name>
</gene>
<feature type="region of interest" description="Disordered" evidence="8">
    <location>
        <begin position="49"/>
        <end position="70"/>
    </location>
</feature>
<keyword evidence="7" id="KW-0449">Lipoprotein</keyword>
<dbReference type="Gene3D" id="3.30.300.210">
    <property type="entry name" value="Nutrient germinant receptor protein C, domain 3"/>
    <property type="match status" value="1"/>
</dbReference>
<evidence type="ECO:0000256" key="8">
    <source>
        <dbReference type="SAM" id="MobiDB-lite"/>
    </source>
</evidence>
<evidence type="ECO:0000313" key="11">
    <source>
        <dbReference type="EMBL" id="RTR35804.1"/>
    </source>
</evidence>
<dbReference type="Pfam" id="PF05504">
    <property type="entry name" value="Spore_GerAC"/>
    <property type="match status" value="1"/>
</dbReference>
<reference evidence="11 12" key="1">
    <citation type="submission" date="2018-12" db="EMBL/GenBank/DDBJ databases">
        <title>Bacillus yapensis draft genome sequence.</title>
        <authorList>
            <person name="Yu L."/>
            <person name="Xu X."/>
            <person name="Tang X."/>
        </authorList>
    </citation>
    <scope>NUCLEOTIDE SEQUENCE [LARGE SCALE GENOMIC DNA]</scope>
    <source>
        <strain evidence="11 12">XXST-01</strain>
    </source>
</reference>
<dbReference type="InterPro" id="IPR046953">
    <property type="entry name" value="Spore_GerAC-like_C"/>
</dbReference>
<dbReference type="NCBIfam" id="TIGR02887">
    <property type="entry name" value="spore_ger_x_C"/>
    <property type="match status" value="1"/>
</dbReference>
<dbReference type="GO" id="GO:0009847">
    <property type="term" value="P:spore germination"/>
    <property type="evidence" value="ECO:0007669"/>
    <property type="project" value="InterPro"/>
</dbReference>
<evidence type="ECO:0000256" key="2">
    <source>
        <dbReference type="ARBA" id="ARBA00007886"/>
    </source>
</evidence>
<dbReference type="AlphaFoldDB" id="A0A3S0LHS7"/>
<dbReference type="InterPro" id="IPR008844">
    <property type="entry name" value="Spore_GerAC-like"/>
</dbReference>
<evidence type="ECO:0000256" key="6">
    <source>
        <dbReference type="ARBA" id="ARBA00023139"/>
    </source>
</evidence>
<dbReference type="Pfam" id="PF25198">
    <property type="entry name" value="Spore_GerAC_N"/>
    <property type="match status" value="1"/>
</dbReference>
<dbReference type="Gene3D" id="6.20.190.10">
    <property type="entry name" value="Nutrient germinant receptor protein C, domain 1"/>
    <property type="match status" value="1"/>
</dbReference>
<evidence type="ECO:0000256" key="5">
    <source>
        <dbReference type="ARBA" id="ARBA00023136"/>
    </source>
</evidence>
<keyword evidence="12" id="KW-1185">Reference proteome</keyword>
<dbReference type="GO" id="GO:0016020">
    <property type="term" value="C:membrane"/>
    <property type="evidence" value="ECO:0007669"/>
    <property type="project" value="UniProtKB-SubCell"/>
</dbReference>
<dbReference type="Proteomes" id="UP000271374">
    <property type="component" value="Unassembled WGS sequence"/>
</dbReference>
<proteinExistence type="inferred from homology"/>
<evidence type="ECO:0000259" key="10">
    <source>
        <dbReference type="Pfam" id="PF25198"/>
    </source>
</evidence>
<feature type="domain" description="Spore germination GerAC-like C-terminal" evidence="9">
    <location>
        <begin position="221"/>
        <end position="385"/>
    </location>
</feature>
<dbReference type="PANTHER" id="PTHR35789">
    <property type="entry name" value="SPORE GERMINATION PROTEIN B3"/>
    <property type="match status" value="1"/>
</dbReference>
<evidence type="ECO:0000313" key="12">
    <source>
        <dbReference type="Proteomes" id="UP000271374"/>
    </source>
</evidence>
<sequence>MKHKGIVFLLFTLSLLLTGCAGKRELNELAIVMAVGIDKGEEGNVRVTAQIPRPSDARGQTGAPSGQTGDAIWSVSAEGKTLFEAIRNLGRFSPRRIFWAHNFIIVINEEFAKTGIQDVIDFFTRNPELRMNTWVAVTPDKAVEVVTTITGLEVIPGEAVDKLLRYSAITSQAPRTTMRNLYSSYLSEGSDPVLTRVRLVEKGVSNEDPGKMNVKQVELAGAGVFKKDKLIGILEGDEVRGLIPFIERLESVILSVSCPNDKSENVSLELRHQNFKIIPGYEDGKPTFHVKLVTYSSIAEADCPISLKDKKQVDEMEKELEELLYNDIKKIVDKVKKDYHADILRLGEEFNNKYPSEWKQLKADWKERLQDAKIDIVVDAKIKNSVLLYNPTKSN</sequence>
<dbReference type="EMBL" id="RXNT01000002">
    <property type="protein sequence ID" value="RTR35804.1"/>
    <property type="molecule type" value="Genomic_DNA"/>
</dbReference>
<keyword evidence="5" id="KW-0472">Membrane</keyword>
<comment type="similarity">
    <text evidence="2">Belongs to the GerABKC lipoprotein family.</text>
</comment>
<dbReference type="OrthoDB" id="9816067at2"/>